<gene>
    <name evidence="2" type="ORF">EDS130_LOCUS46763</name>
</gene>
<dbReference type="EMBL" id="CAJNOJ010003560">
    <property type="protein sequence ID" value="CAF1564667.1"/>
    <property type="molecule type" value="Genomic_DNA"/>
</dbReference>
<feature type="non-terminal residue" evidence="2">
    <location>
        <position position="24"/>
    </location>
</feature>
<evidence type="ECO:0000313" key="3">
    <source>
        <dbReference type="Proteomes" id="UP000663852"/>
    </source>
</evidence>
<evidence type="ECO:0000256" key="1">
    <source>
        <dbReference type="SAM" id="MobiDB-lite"/>
    </source>
</evidence>
<protein>
    <submittedName>
        <fullName evidence="2">Uncharacterized protein</fullName>
    </submittedName>
</protein>
<proteinExistence type="predicted"/>
<dbReference type="AlphaFoldDB" id="A0A815Y205"/>
<feature type="region of interest" description="Disordered" evidence="1">
    <location>
        <begin position="1"/>
        <end position="24"/>
    </location>
</feature>
<name>A0A815Y205_ADIRI</name>
<dbReference type="Proteomes" id="UP000663852">
    <property type="component" value="Unassembled WGS sequence"/>
</dbReference>
<organism evidence="2 3">
    <name type="scientific">Adineta ricciae</name>
    <name type="common">Rotifer</name>
    <dbReference type="NCBI Taxonomy" id="249248"/>
    <lineage>
        <taxon>Eukaryota</taxon>
        <taxon>Metazoa</taxon>
        <taxon>Spiralia</taxon>
        <taxon>Gnathifera</taxon>
        <taxon>Rotifera</taxon>
        <taxon>Eurotatoria</taxon>
        <taxon>Bdelloidea</taxon>
        <taxon>Adinetida</taxon>
        <taxon>Adinetidae</taxon>
        <taxon>Adineta</taxon>
    </lineage>
</organism>
<reference evidence="2" key="1">
    <citation type="submission" date="2021-02" db="EMBL/GenBank/DDBJ databases">
        <authorList>
            <person name="Nowell W R."/>
        </authorList>
    </citation>
    <scope>NUCLEOTIDE SEQUENCE</scope>
</reference>
<evidence type="ECO:0000313" key="2">
    <source>
        <dbReference type="EMBL" id="CAF1564667.1"/>
    </source>
</evidence>
<accession>A0A815Y205</accession>
<comment type="caution">
    <text evidence="2">The sequence shown here is derived from an EMBL/GenBank/DDBJ whole genome shotgun (WGS) entry which is preliminary data.</text>
</comment>
<sequence length="24" mass="2490">MGAGKGAADQRAGSEPHYFRIGGR</sequence>